<protein>
    <submittedName>
        <fullName evidence="2">MBL fold metallo-hydrolase</fullName>
    </submittedName>
</protein>
<dbReference type="PANTHER" id="PTHR42663">
    <property type="entry name" value="HYDROLASE C777.06C-RELATED-RELATED"/>
    <property type="match status" value="1"/>
</dbReference>
<proteinExistence type="predicted"/>
<dbReference type="GO" id="GO:0016787">
    <property type="term" value="F:hydrolase activity"/>
    <property type="evidence" value="ECO:0007669"/>
    <property type="project" value="UniProtKB-KW"/>
</dbReference>
<feature type="domain" description="Metallo-beta-lactamase" evidence="1">
    <location>
        <begin position="39"/>
        <end position="239"/>
    </location>
</feature>
<dbReference type="AlphaFoldDB" id="A0A401G0T4"/>
<organism evidence="2 3">
    <name type="scientific">Desulfonema ishimotonii</name>
    <dbReference type="NCBI Taxonomy" id="45657"/>
    <lineage>
        <taxon>Bacteria</taxon>
        <taxon>Pseudomonadati</taxon>
        <taxon>Thermodesulfobacteriota</taxon>
        <taxon>Desulfobacteria</taxon>
        <taxon>Desulfobacterales</taxon>
        <taxon>Desulfococcaceae</taxon>
        <taxon>Desulfonema</taxon>
    </lineage>
</organism>
<keyword evidence="2" id="KW-0378">Hydrolase</keyword>
<dbReference type="Pfam" id="PF12706">
    <property type="entry name" value="Lactamase_B_2"/>
    <property type="match status" value="1"/>
</dbReference>
<dbReference type="RefSeq" id="WP_124329970.1">
    <property type="nucleotide sequence ID" value="NZ_BEXT01000001.1"/>
</dbReference>
<dbReference type="Gene3D" id="3.60.15.10">
    <property type="entry name" value="Ribonuclease Z/Hydroxyacylglutathione hydrolase-like"/>
    <property type="match status" value="1"/>
</dbReference>
<evidence type="ECO:0000259" key="1">
    <source>
        <dbReference type="Pfam" id="PF12706"/>
    </source>
</evidence>
<dbReference type="EMBL" id="BEXT01000001">
    <property type="protein sequence ID" value="GBC62830.1"/>
    <property type="molecule type" value="Genomic_DNA"/>
</dbReference>
<keyword evidence="3" id="KW-1185">Reference proteome</keyword>
<evidence type="ECO:0000313" key="3">
    <source>
        <dbReference type="Proteomes" id="UP000288096"/>
    </source>
</evidence>
<sequence length="280" mass="31379">MYIRCWGSRGSVPVSGADFVKYGGDTTCLEIRSDCGDLIIVDAGTGIRRLGNLLNSGTRTDITLILTHFHWDHIVGFPFFKPVYSPETRLRICRCPDSGFVGKIFSEIMHPPCFPVRYTDLPAQITYAENIDWEKAFSVGSIQAEAIRLSHPNTGSGYKFTENGRSFVFLTDNELRYRHPGGMRYEDYVAFASGADLLIHDAEYTPEEYGPVVGWGHSTWVDTLELALDAGARRLGLFHLNQDRTDRQVDEIVKTCRQVIAARGSDLECFAVGCDMEFTV</sequence>
<reference evidence="3" key="2">
    <citation type="submission" date="2019-01" db="EMBL/GenBank/DDBJ databases">
        <title>Genome sequence of Desulfonema ishimotonii strain Tokyo 01.</title>
        <authorList>
            <person name="Fukui M."/>
        </authorList>
    </citation>
    <scope>NUCLEOTIDE SEQUENCE [LARGE SCALE GENOMIC DNA]</scope>
    <source>
        <strain evidence="3">Tokyo 01</strain>
    </source>
</reference>
<dbReference type="SUPFAM" id="SSF56281">
    <property type="entry name" value="Metallo-hydrolase/oxidoreductase"/>
    <property type="match status" value="1"/>
</dbReference>
<dbReference type="InterPro" id="IPR001279">
    <property type="entry name" value="Metallo-B-lactamas"/>
</dbReference>
<name>A0A401G0T4_9BACT</name>
<comment type="caution">
    <text evidence="2">The sequence shown here is derived from an EMBL/GenBank/DDBJ whole genome shotgun (WGS) entry which is preliminary data.</text>
</comment>
<dbReference type="InterPro" id="IPR036866">
    <property type="entry name" value="RibonucZ/Hydroxyglut_hydro"/>
</dbReference>
<dbReference type="CDD" id="cd07715">
    <property type="entry name" value="TaR3-like_MBL-fold"/>
    <property type="match status" value="1"/>
</dbReference>
<evidence type="ECO:0000313" key="2">
    <source>
        <dbReference type="EMBL" id="GBC62830.1"/>
    </source>
</evidence>
<dbReference type="PANTHER" id="PTHR42663:SF4">
    <property type="entry name" value="SLL1036 PROTEIN"/>
    <property type="match status" value="1"/>
</dbReference>
<reference evidence="3" key="1">
    <citation type="submission" date="2017-11" db="EMBL/GenBank/DDBJ databases">
        <authorList>
            <person name="Watanabe M."/>
            <person name="Kojima H."/>
        </authorList>
    </citation>
    <scope>NUCLEOTIDE SEQUENCE [LARGE SCALE GENOMIC DNA]</scope>
    <source>
        <strain evidence="3">Tokyo 01</strain>
    </source>
</reference>
<gene>
    <name evidence="2" type="ORF">DENIS_3814</name>
</gene>
<dbReference type="OrthoDB" id="9803916at2"/>
<dbReference type="Proteomes" id="UP000288096">
    <property type="component" value="Unassembled WGS sequence"/>
</dbReference>
<accession>A0A401G0T4</accession>